<dbReference type="Proteomes" id="UP000480275">
    <property type="component" value="Unassembled WGS sequence"/>
</dbReference>
<evidence type="ECO:0000256" key="7">
    <source>
        <dbReference type="ARBA" id="ARBA00022764"/>
    </source>
</evidence>
<proteinExistence type="inferred from homology"/>
<evidence type="ECO:0000256" key="10">
    <source>
        <dbReference type="HAMAP-Rule" id="MF_00240"/>
    </source>
</evidence>
<evidence type="ECO:0000313" key="11">
    <source>
        <dbReference type="EMBL" id="MQY51145.1"/>
    </source>
</evidence>
<sequence length="210" mass="23286" precursor="true">MKQGRKWLFALSLAGSLSLASAAAQAAAIEKLQRFLESTQTMRADFSQQLVSRDARTRQQSSGVMMLSRPGKFRWQIDRPYQQLLVGDGERVWIHDPELRQVTVKRVGDAMGSTPAALLAGDRALEKRFILKEAGEADGLDWLEATPRAADSGFERVRIGFAGNDLRAMQLFDNFGQTTTLRFSHFERNPALAPALFRFTAPAGTDVIGE</sequence>
<keyword evidence="5 10" id="KW-0813">Transport</keyword>
<dbReference type="GO" id="GO:0044874">
    <property type="term" value="P:lipoprotein localization to outer membrane"/>
    <property type="evidence" value="ECO:0007669"/>
    <property type="project" value="UniProtKB-UniRule"/>
</dbReference>
<dbReference type="GO" id="GO:0042953">
    <property type="term" value="P:lipoprotein transport"/>
    <property type="evidence" value="ECO:0007669"/>
    <property type="project" value="InterPro"/>
</dbReference>
<keyword evidence="11" id="KW-0449">Lipoprotein</keyword>
<evidence type="ECO:0000256" key="2">
    <source>
        <dbReference type="ARBA" id="ARBA00007615"/>
    </source>
</evidence>
<keyword evidence="7 10" id="KW-0574">Periplasm</keyword>
<feature type="chain" id="PRO_5027188413" description="Outer-membrane lipoprotein carrier protein" evidence="10">
    <location>
        <begin position="27"/>
        <end position="210"/>
    </location>
</feature>
<evidence type="ECO:0000256" key="4">
    <source>
        <dbReference type="ARBA" id="ARBA00014035"/>
    </source>
</evidence>
<dbReference type="CDD" id="cd16325">
    <property type="entry name" value="LolA"/>
    <property type="match status" value="1"/>
</dbReference>
<comment type="caution">
    <text evidence="11">The sequence shown here is derived from an EMBL/GenBank/DDBJ whole genome shotgun (WGS) entry which is preliminary data.</text>
</comment>
<gene>
    <name evidence="10 11" type="primary">lolA</name>
    <name evidence="11" type="ORF">GHK24_05070</name>
</gene>
<dbReference type="InterPro" id="IPR029046">
    <property type="entry name" value="LolA/LolB/LppX"/>
</dbReference>
<keyword evidence="6 10" id="KW-0732">Signal</keyword>
<organism evidence="11 12">
    <name type="scientific">Rhodocyclus tenuis</name>
    <name type="common">Rhodospirillum tenue</name>
    <dbReference type="NCBI Taxonomy" id="1066"/>
    <lineage>
        <taxon>Bacteria</taxon>
        <taxon>Pseudomonadati</taxon>
        <taxon>Pseudomonadota</taxon>
        <taxon>Betaproteobacteria</taxon>
        <taxon>Rhodocyclales</taxon>
        <taxon>Rhodocyclaceae</taxon>
        <taxon>Rhodocyclus</taxon>
    </lineage>
</organism>
<evidence type="ECO:0000256" key="8">
    <source>
        <dbReference type="ARBA" id="ARBA00022927"/>
    </source>
</evidence>
<dbReference type="InterPro" id="IPR018323">
    <property type="entry name" value="OM_lipoprot_carrier_LolA_Pbac"/>
</dbReference>
<dbReference type="OrthoDB" id="9787361at2"/>
<keyword evidence="9 10" id="KW-0143">Chaperone</keyword>
<name>A0A6L5JUU6_RHOTE</name>
<comment type="subcellular location">
    <subcellularLocation>
        <location evidence="1 10">Periplasm</location>
    </subcellularLocation>
</comment>
<dbReference type="EMBL" id="WIXJ01000002">
    <property type="protein sequence ID" value="MQY51145.1"/>
    <property type="molecule type" value="Genomic_DNA"/>
</dbReference>
<comment type="function">
    <text evidence="10">Participates in the translocation of lipoproteins from the inner membrane to the outer membrane. Only forms a complex with a lipoprotein if the residue after the N-terminal Cys is not an aspartate (The Asp acts as a targeting signal to indicate that the lipoprotein should stay in the inner membrane).</text>
</comment>
<dbReference type="SUPFAM" id="SSF89392">
    <property type="entry name" value="Prokaryotic lipoproteins and lipoprotein localization factors"/>
    <property type="match status" value="1"/>
</dbReference>
<evidence type="ECO:0000256" key="6">
    <source>
        <dbReference type="ARBA" id="ARBA00022729"/>
    </source>
</evidence>
<dbReference type="InterPro" id="IPR004564">
    <property type="entry name" value="OM_lipoprot_carrier_LolA-like"/>
</dbReference>
<dbReference type="NCBIfam" id="TIGR00547">
    <property type="entry name" value="lolA"/>
    <property type="match status" value="1"/>
</dbReference>
<evidence type="ECO:0000313" key="12">
    <source>
        <dbReference type="Proteomes" id="UP000480275"/>
    </source>
</evidence>
<accession>A0A6L5JUU6</accession>
<dbReference type="Pfam" id="PF03548">
    <property type="entry name" value="LolA"/>
    <property type="match status" value="1"/>
</dbReference>
<protein>
    <recommendedName>
        <fullName evidence="4 10">Outer-membrane lipoprotein carrier protein</fullName>
    </recommendedName>
</protein>
<evidence type="ECO:0000256" key="5">
    <source>
        <dbReference type="ARBA" id="ARBA00022448"/>
    </source>
</evidence>
<evidence type="ECO:0000256" key="3">
    <source>
        <dbReference type="ARBA" id="ARBA00011245"/>
    </source>
</evidence>
<evidence type="ECO:0000256" key="9">
    <source>
        <dbReference type="ARBA" id="ARBA00023186"/>
    </source>
</evidence>
<dbReference type="Gene3D" id="2.50.20.10">
    <property type="entry name" value="Lipoprotein localisation LolA/LolB/LppX"/>
    <property type="match status" value="1"/>
</dbReference>
<feature type="signal peptide" evidence="10">
    <location>
        <begin position="1"/>
        <end position="26"/>
    </location>
</feature>
<comment type="similarity">
    <text evidence="2 10">Belongs to the LolA family.</text>
</comment>
<reference evidence="11 12" key="1">
    <citation type="submission" date="2019-10" db="EMBL/GenBank/DDBJ databases">
        <title>Whole-genome sequence of the purple nonsulfur photosynthetic bacterium Rhodocyclus tenuis.</title>
        <authorList>
            <person name="Kyndt J.A."/>
            <person name="Meyer T.E."/>
        </authorList>
    </citation>
    <scope>NUCLEOTIDE SEQUENCE [LARGE SCALE GENOMIC DNA]</scope>
    <source>
        <strain evidence="11 12">DSM 110</strain>
    </source>
</reference>
<dbReference type="PANTHER" id="PTHR35869">
    <property type="entry name" value="OUTER-MEMBRANE LIPOPROTEIN CARRIER PROTEIN"/>
    <property type="match status" value="1"/>
</dbReference>
<dbReference type="GO" id="GO:0042597">
    <property type="term" value="C:periplasmic space"/>
    <property type="evidence" value="ECO:0007669"/>
    <property type="project" value="UniProtKB-SubCell"/>
</dbReference>
<dbReference type="AlphaFoldDB" id="A0A6L5JUU6"/>
<dbReference type="HAMAP" id="MF_00240">
    <property type="entry name" value="LolA"/>
    <property type="match status" value="1"/>
</dbReference>
<evidence type="ECO:0000256" key="1">
    <source>
        <dbReference type="ARBA" id="ARBA00004418"/>
    </source>
</evidence>
<keyword evidence="8 10" id="KW-0653">Protein transport</keyword>
<dbReference type="PANTHER" id="PTHR35869:SF1">
    <property type="entry name" value="OUTER-MEMBRANE LIPOPROTEIN CARRIER PROTEIN"/>
    <property type="match status" value="1"/>
</dbReference>
<comment type="subunit">
    <text evidence="3 10">Monomer.</text>
</comment>